<evidence type="ECO:0000313" key="21">
    <source>
        <dbReference type="EMBL" id="MDN0022809.1"/>
    </source>
</evidence>
<organism evidence="22 24">
    <name type="scientific">Leyella lascolaii</name>
    <dbReference type="NCBI Taxonomy" id="1776379"/>
    <lineage>
        <taxon>Bacteria</taxon>
        <taxon>Pseudomonadati</taxon>
        <taxon>Bacteroidota</taxon>
        <taxon>Bacteroidia</taxon>
        <taxon>Bacteroidales</taxon>
        <taxon>Prevotellaceae</taxon>
        <taxon>Leyella</taxon>
    </lineage>
</organism>
<feature type="active site" evidence="19">
    <location>
        <position position="163"/>
    </location>
</feature>
<comment type="pathway">
    <text evidence="4 19">Cell wall biogenesis; peptidoglycan biosynthesis.</text>
</comment>
<feature type="domain" description="FAD-binding PCMH-type" evidence="20">
    <location>
        <begin position="17"/>
        <end position="187"/>
    </location>
</feature>
<dbReference type="PANTHER" id="PTHR21071">
    <property type="entry name" value="UDP-N-ACETYLENOLPYRUVOYLGLUCOSAMINE REDUCTASE"/>
    <property type="match status" value="1"/>
</dbReference>
<dbReference type="GO" id="GO:0005829">
    <property type="term" value="C:cytosol"/>
    <property type="evidence" value="ECO:0007669"/>
    <property type="project" value="TreeGrafter"/>
</dbReference>
<evidence type="ECO:0000313" key="24">
    <source>
        <dbReference type="Proteomes" id="UP001168478"/>
    </source>
</evidence>
<comment type="similarity">
    <text evidence="19">Belongs to the MurB family.</text>
</comment>
<evidence type="ECO:0000256" key="14">
    <source>
        <dbReference type="ARBA" id="ARBA00023002"/>
    </source>
</evidence>
<dbReference type="AlphaFoldDB" id="A0AAW7JJC2"/>
<evidence type="ECO:0000256" key="12">
    <source>
        <dbReference type="ARBA" id="ARBA00022960"/>
    </source>
</evidence>
<dbReference type="Gene3D" id="3.30.43.10">
    <property type="entry name" value="Uridine Diphospho-n-acetylenolpyruvylglucosamine Reductase, domain 2"/>
    <property type="match status" value="1"/>
</dbReference>
<evidence type="ECO:0000256" key="19">
    <source>
        <dbReference type="HAMAP-Rule" id="MF_00037"/>
    </source>
</evidence>
<comment type="subcellular location">
    <subcellularLocation>
        <location evidence="3 19">Cytoplasm</location>
    </subcellularLocation>
</comment>
<evidence type="ECO:0000256" key="3">
    <source>
        <dbReference type="ARBA" id="ARBA00004496"/>
    </source>
</evidence>
<evidence type="ECO:0000256" key="16">
    <source>
        <dbReference type="ARBA" id="ARBA00023316"/>
    </source>
</evidence>
<dbReference type="InterPro" id="IPR011601">
    <property type="entry name" value="MurB_C"/>
</dbReference>
<dbReference type="GO" id="GO:0071949">
    <property type="term" value="F:FAD binding"/>
    <property type="evidence" value="ECO:0007669"/>
    <property type="project" value="InterPro"/>
</dbReference>
<feature type="active site" evidence="19">
    <location>
        <position position="333"/>
    </location>
</feature>
<dbReference type="PANTHER" id="PTHR21071:SF4">
    <property type="entry name" value="UDP-N-ACETYLENOLPYRUVOYLGLUCOSAMINE REDUCTASE"/>
    <property type="match status" value="1"/>
</dbReference>
<dbReference type="HAMAP" id="MF_00037">
    <property type="entry name" value="MurB"/>
    <property type="match status" value="1"/>
</dbReference>
<keyword evidence="8 19" id="KW-0132">Cell division</keyword>
<dbReference type="Pfam" id="PF01565">
    <property type="entry name" value="FAD_binding_4"/>
    <property type="match status" value="1"/>
</dbReference>
<dbReference type="InterPro" id="IPR016167">
    <property type="entry name" value="FAD-bd_PCMH_sub1"/>
</dbReference>
<keyword evidence="15 19" id="KW-0131">Cell cycle</keyword>
<protein>
    <recommendedName>
        <fullName evidence="6 19">UDP-N-acetylenolpyruvoylglucosamine reductase</fullName>
        <ecNumber evidence="5 19">1.3.1.98</ecNumber>
    </recommendedName>
    <alternativeName>
        <fullName evidence="17 19">UDP-N-acetylmuramate dehydrogenase</fullName>
    </alternativeName>
</protein>
<proteinExistence type="inferred from homology"/>
<dbReference type="Proteomes" id="UP001167831">
    <property type="component" value="Unassembled WGS sequence"/>
</dbReference>
<keyword evidence="16 19" id="KW-0961">Cell wall biogenesis/degradation</keyword>
<keyword evidence="9 19" id="KW-0285">Flavoprotein</keyword>
<evidence type="ECO:0000256" key="9">
    <source>
        <dbReference type="ARBA" id="ARBA00022630"/>
    </source>
</evidence>
<dbReference type="InterPro" id="IPR016169">
    <property type="entry name" value="FAD-bd_PCMH_sub2"/>
</dbReference>
<comment type="cofactor">
    <cofactor evidence="1 19">
        <name>FAD</name>
        <dbReference type="ChEBI" id="CHEBI:57692"/>
    </cofactor>
</comment>
<dbReference type="PROSITE" id="PS51387">
    <property type="entry name" value="FAD_PCMH"/>
    <property type="match status" value="1"/>
</dbReference>
<dbReference type="InterPro" id="IPR006094">
    <property type="entry name" value="Oxid_FAD_bind_N"/>
</dbReference>
<evidence type="ECO:0000256" key="8">
    <source>
        <dbReference type="ARBA" id="ARBA00022618"/>
    </source>
</evidence>
<dbReference type="InterPro" id="IPR036635">
    <property type="entry name" value="MurB_C_sf"/>
</dbReference>
<evidence type="ECO:0000313" key="23">
    <source>
        <dbReference type="Proteomes" id="UP001167831"/>
    </source>
</evidence>
<evidence type="ECO:0000256" key="5">
    <source>
        <dbReference type="ARBA" id="ARBA00012518"/>
    </source>
</evidence>
<dbReference type="GO" id="GO:0008360">
    <property type="term" value="P:regulation of cell shape"/>
    <property type="evidence" value="ECO:0007669"/>
    <property type="project" value="UniProtKB-KW"/>
</dbReference>
<evidence type="ECO:0000256" key="2">
    <source>
        <dbReference type="ARBA" id="ARBA00003921"/>
    </source>
</evidence>
<dbReference type="Gene3D" id="3.30.465.10">
    <property type="match status" value="1"/>
</dbReference>
<comment type="catalytic activity">
    <reaction evidence="18 19">
        <text>UDP-N-acetyl-alpha-D-muramate + NADP(+) = UDP-N-acetyl-3-O-(1-carboxyvinyl)-alpha-D-glucosamine + NADPH + H(+)</text>
        <dbReference type="Rhea" id="RHEA:12248"/>
        <dbReference type="ChEBI" id="CHEBI:15378"/>
        <dbReference type="ChEBI" id="CHEBI:57783"/>
        <dbReference type="ChEBI" id="CHEBI:58349"/>
        <dbReference type="ChEBI" id="CHEBI:68483"/>
        <dbReference type="ChEBI" id="CHEBI:70757"/>
        <dbReference type="EC" id="1.3.1.98"/>
    </reaction>
</comment>
<dbReference type="NCBIfam" id="NF000755">
    <property type="entry name" value="PRK00046.1"/>
    <property type="match status" value="1"/>
</dbReference>
<accession>A0AAW7JJC2</accession>
<evidence type="ECO:0000313" key="22">
    <source>
        <dbReference type="EMBL" id="MDN0025562.1"/>
    </source>
</evidence>
<comment type="function">
    <text evidence="2 19">Cell wall formation.</text>
</comment>
<dbReference type="EC" id="1.3.1.98" evidence="5 19"/>
<dbReference type="SUPFAM" id="SSF56176">
    <property type="entry name" value="FAD-binding/transporter-associated domain-like"/>
    <property type="match status" value="1"/>
</dbReference>
<keyword evidence="12 19" id="KW-0133">Cell shape</keyword>
<evidence type="ECO:0000256" key="10">
    <source>
        <dbReference type="ARBA" id="ARBA00022827"/>
    </source>
</evidence>
<dbReference type="EMBL" id="JAUEIE010000006">
    <property type="protein sequence ID" value="MDN0022809.1"/>
    <property type="molecule type" value="Genomic_DNA"/>
</dbReference>
<reference evidence="22" key="2">
    <citation type="submission" date="2023-08" db="EMBL/GenBank/DDBJ databases">
        <title>Identification and characterization of horizontal gene transfer across gut microbiota members of farm animals based on homology search.</title>
        <authorList>
            <person name="Schwarzerova J."/>
            <person name="Nykrynova M."/>
            <person name="Jureckova K."/>
            <person name="Cejkova D."/>
            <person name="Rychlik I."/>
        </authorList>
    </citation>
    <scope>NUCLEOTIDE SEQUENCE</scope>
    <source>
        <strain evidence="22">ET15</strain>
        <strain evidence="21">ET37</strain>
    </source>
</reference>
<dbReference type="InterPro" id="IPR036318">
    <property type="entry name" value="FAD-bd_PCMH-like_sf"/>
</dbReference>
<dbReference type="GO" id="GO:0008762">
    <property type="term" value="F:UDP-N-acetylmuramate dehydrogenase activity"/>
    <property type="evidence" value="ECO:0007669"/>
    <property type="project" value="UniProtKB-UniRule"/>
</dbReference>
<dbReference type="Pfam" id="PF02873">
    <property type="entry name" value="MurB_C"/>
    <property type="match status" value="1"/>
</dbReference>
<feature type="active site" description="Proton donor" evidence="19">
    <location>
        <position position="237"/>
    </location>
</feature>
<keyword evidence="23" id="KW-1185">Reference proteome</keyword>
<dbReference type="SUPFAM" id="SSF56194">
    <property type="entry name" value="Uridine diphospho-N-Acetylenolpyruvylglucosamine reductase, MurB, C-terminal domain"/>
    <property type="match status" value="1"/>
</dbReference>
<dbReference type="Proteomes" id="UP001168478">
    <property type="component" value="Unassembled WGS sequence"/>
</dbReference>
<name>A0AAW7JJC2_9BACT</name>
<evidence type="ECO:0000256" key="7">
    <source>
        <dbReference type="ARBA" id="ARBA00022490"/>
    </source>
</evidence>
<comment type="caution">
    <text evidence="22">The sequence shown here is derived from an EMBL/GenBank/DDBJ whole genome shotgun (WGS) entry which is preliminary data.</text>
</comment>
<keyword evidence="13 19" id="KW-0573">Peptidoglycan synthesis</keyword>
<dbReference type="RefSeq" id="WP_068855258.1">
    <property type="nucleotide sequence ID" value="NZ_CALUKV010000001.1"/>
</dbReference>
<dbReference type="InterPro" id="IPR003170">
    <property type="entry name" value="MurB"/>
</dbReference>
<keyword evidence="10 19" id="KW-0274">FAD</keyword>
<evidence type="ECO:0000256" key="13">
    <source>
        <dbReference type="ARBA" id="ARBA00022984"/>
    </source>
</evidence>
<keyword evidence="14 19" id="KW-0560">Oxidoreductase</keyword>
<dbReference type="GO" id="GO:0009252">
    <property type="term" value="P:peptidoglycan biosynthetic process"/>
    <property type="evidence" value="ECO:0007669"/>
    <property type="project" value="UniProtKB-UniRule"/>
</dbReference>
<evidence type="ECO:0000256" key="18">
    <source>
        <dbReference type="ARBA" id="ARBA00048914"/>
    </source>
</evidence>
<reference evidence="22" key="1">
    <citation type="submission" date="2023-06" db="EMBL/GenBank/DDBJ databases">
        <authorList>
            <person name="Zeman M."/>
            <person name="Kubasova T."/>
            <person name="Jahodarova E."/>
            <person name="Nykrynova M."/>
            <person name="Rychlik I."/>
        </authorList>
    </citation>
    <scope>NUCLEOTIDE SEQUENCE</scope>
    <source>
        <strain evidence="22">ET15</strain>
        <strain evidence="21">ET37</strain>
    </source>
</reference>
<evidence type="ECO:0000256" key="15">
    <source>
        <dbReference type="ARBA" id="ARBA00023306"/>
    </source>
</evidence>
<dbReference type="InterPro" id="IPR016166">
    <property type="entry name" value="FAD-bd_PCMH"/>
</dbReference>
<dbReference type="GO" id="GO:0051301">
    <property type="term" value="P:cell division"/>
    <property type="evidence" value="ECO:0007669"/>
    <property type="project" value="UniProtKB-KW"/>
</dbReference>
<evidence type="ECO:0000256" key="1">
    <source>
        <dbReference type="ARBA" id="ARBA00001974"/>
    </source>
</evidence>
<sequence length="338" mass="37396">MKDSCNYNLLRHNTFGMNVKCARFLEFSTIDDLREITSQRDIVDKPMLILGGGSNVLFVGDFPGTILHSGIKGIELIRDEDTACLRCGSGEVWDDVVDYAVSTGLYGAENLSAIPGEVGASAVQNIGAYGSEVKDLIVNVEAVDVMTGETCEFSPVDCCYGYRDSKFKHEWKNRYIITYVTYRFSKKFEPKLDYGNIKSFLSSNGIDNPTARCLRDAIISIRNAKLPDPGILGNAGSFFVNPIISMEKYSALSAEYQNMPHYLLDDGRVKVPAGWLIEQCGWKGRSLGNAGVYEKQSLVLVNRGGATGEEILALCERICSDVNKRFGIEIFPEVNIIR</sequence>
<evidence type="ECO:0000256" key="11">
    <source>
        <dbReference type="ARBA" id="ARBA00022857"/>
    </source>
</evidence>
<dbReference type="Gene3D" id="3.90.78.10">
    <property type="entry name" value="UDP-N-acetylenolpyruvoylglucosamine reductase, C-terminal domain"/>
    <property type="match status" value="1"/>
</dbReference>
<evidence type="ECO:0000256" key="17">
    <source>
        <dbReference type="ARBA" id="ARBA00031026"/>
    </source>
</evidence>
<keyword evidence="11 19" id="KW-0521">NADP</keyword>
<evidence type="ECO:0000259" key="20">
    <source>
        <dbReference type="PROSITE" id="PS51387"/>
    </source>
</evidence>
<keyword evidence="7 19" id="KW-0963">Cytoplasm</keyword>
<evidence type="ECO:0000256" key="4">
    <source>
        <dbReference type="ARBA" id="ARBA00004752"/>
    </source>
</evidence>
<dbReference type="NCBIfam" id="TIGR00179">
    <property type="entry name" value="murB"/>
    <property type="match status" value="1"/>
</dbReference>
<dbReference type="EMBL" id="JAUEIF010000007">
    <property type="protein sequence ID" value="MDN0025562.1"/>
    <property type="molecule type" value="Genomic_DNA"/>
</dbReference>
<gene>
    <name evidence="19 22" type="primary">murB</name>
    <name evidence="21" type="ORF">QVN81_07235</name>
    <name evidence="22" type="ORF">QVN84_08540</name>
</gene>
<evidence type="ECO:0000256" key="6">
    <source>
        <dbReference type="ARBA" id="ARBA00015188"/>
    </source>
</evidence>
<dbReference type="GO" id="GO:0071555">
    <property type="term" value="P:cell wall organization"/>
    <property type="evidence" value="ECO:0007669"/>
    <property type="project" value="UniProtKB-KW"/>
</dbReference>